<sequence>MDEVMNALRLKDNHSVKVKKVSKIKWEDCETNEVYYIHIDIELLY</sequence>
<evidence type="ECO:0000313" key="2">
    <source>
        <dbReference type="Proteomes" id="UP001348805"/>
    </source>
</evidence>
<keyword evidence="2" id="KW-1185">Reference proteome</keyword>
<proteinExistence type="predicted"/>
<dbReference type="EMBL" id="OR769219">
    <property type="protein sequence ID" value="WQJ51576.1"/>
    <property type="molecule type" value="Genomic_DNA"/>
</dbReference>
<protein>
    <submittedName>
        <fullName evidence="1">Uncharacterized protein</fullName>
    </submittedName>
</protein>
<accession>A0ABZ0Z3B0</accession>
<evidence type="ECO:0000313" key="1">
    <source>
        <dbReference type="EMBL" id="WQJ51576.1"/>
    </source>
</evidence>
<organism evidence="1 2">
    <name type="scientific">phage Lak_Megaphage_RVC_AP3_GC26</name>
    <dbReference type="NCBI Taxonomy" id="3109225"/>
    <lineage>
        <taxon>Viruses</taxon>
        <taxon>Duplodnaviria</taxon>
        <taxon>Heunggongvirae</taxon>
        <taxon>Uroviricota</taxon>
        <taxon>Caudoviricetes</taxon>
        <taxon>Caudoviricetes code 15 clade</taxon>
    </lineage>
</organism>
<name>A0ABZ0Z3B0_9CAUD</name>
<dbReference type="Proteomes" id="UP001348805">
    <property type="component" value="Segment"/>
</dbReference>
<reference evidence="1 2" key="1">
    <citation type="submission" date="2023-11" db="EMBL/GenBank/DDBJ databases">
        <authorList>
            <person name="Cook R."/>
            <person name="Crisci M."/>
            <person name="Pye H."/>
            <person name="Adriaenssens E."/>
            <person name="Santini J."/>
        </authorList>
    </citation>
    <scope>NUCLEOTIDE SEQUENCE [LARGE SCALE GENOMIC DNA]</scope>
    <source>
        <strain evidence="1">Lak_Megaphage_RVC_AP3_GC26</strain>
    </source>
</reference>